<dbReference type="GO" id="GO:0016491">
    <property type="term" value="F:oxidoreductase activity"/>
    <property type="evidence" value="ECO:0007669"/>
    <property type="project" value="InterPro"/>
</dbReference>
<protein>
    <submittedName>
        <fullName evidence="2">NAD(P)-dependent alcohol dehydrogenase</fullName>
    </submittedName>
</protein>
<dbReference type="InterPro" id="IPR013154">
    <property type="entry name" value="ADH-like_N"/>
</dbReference>
<gene>
    <name evidence="2" type="ORF">ASILVAE211_21910</name>
</gene>
<dbReference type="SMART" id="SM00829">
    <property type="entry name" value="PKS_ER"/>
    <property type="match status" value="1"/>
</dbReference>
<dbReference type="SUPFAM" id="SSF51735">
    <property type="entry name" value="NAD(P)-binding Rossmann-fold domains"/>
    <property type="match status" value="1"/>
</dbReference>
<dbReference type="EMBL" id="JAESVB010000018">
    <property type="protein sequence ID" value="MCB8877863.1"/>
    <property type="molecule type" value="Genomic_DNA"/>
</dbReference>
<organism evidence="2 3">
    <name type="scientific">Acidisoma silvae</name>
    <dbReference type="NCBI Taxonomy" id="2802396"/>
    <lineage>
        <taxon>Bacteria</taxon>
        <taxon>Pseudomonadati</taxon>
        <taxon>Pseudomonadota</taxon>
        <taxon>Alphaproteobacteria</taxon>
        <taxon>Acetobacterales</taxon>
        <taxon>Acidocellaceae</taxon>
        <taxon>Acidisoma</taxon>
    </lineage>
</organism>
<dbReference type="Gene3D" id="3.40.50.720">
    <property type="entry name" value="NAD(P)-binding Rossmann-like Domain"/>
    <property type="match status" value="1"/>
</dbReference>
<keyword evidence="3" id="KW-1185">Reference proteome</keyword>
<dbReference type="Gene3D" id="3.90.180.10">
    <property type="entry name" value="Medium-chain alcohol dehydrogenases, catalytic domain"/>
    <property type="match status" value="1"/>
</dbReference>
<dbReference type="SUPFAM" id="SSF50129">
    <property type="entry name" value="GroES-like"/>
    <property type="match status" value="1"/>
</dbReference>
<feature type="domain" description="Enoyl reductase (ER)" evidence="1">
    <location>
        <begin position="54"/>
        <end position="377"/>
    </location>
</feature>
<dbReference type="InterPro" id="IPR036291">
    <property type="entry name" value="NAD(P)-bd_dom_sf"/>
</dbReference>
<evidence type="ECO:0000259" key="1">
    <source>
        <dbReference type="SMART" id="SM00829"/>
    </source>
</evidence>
<dbReference type="AlphaFoldDB" id="A0A964E1K3"/>
<sequence length="381" mass="41094">MWIDSHEIGDFQEEMFGEYIAPQARQSSIEFAFPNGMEVLMTGMMRAWQIAAEGSEHLTLARRPLPIPGKGEVLIRVGAVSLNYRDKLVLEGSLLPEIPSLPFIPASDMAGDVIGIGQDVSRFKIGDRVTSQFWTTWTDGPAPADLGRYGLGGPLPGVLAEYVVLREDSILLTASTLSNVEAATLPIAYLTAWFALMEGTPLQRGQTVIVQGTGGVSLAGLQIAQAAGARVILTTRGTAKRERAMALGAWRVIDTSQTPNWADCVLAATDGHGADLILEVIGGDNLSQSITAAADGGVIGIIGFLESRDSGVPLLPLMMKHIRLQGITVGHRRAFERLTHFIDTHTIKPIIDRIYEFDDAVNAFSHLDEGPFGKIVIKVRS</sequence>
<dbReference type="Pfam" id="PF08240">
    <property type="entry name" value="ADH_N"/>
    <property type="match status" value="1"/>
</dbReference>
<comment type="caution">
    <text evidence="2">The sequence shown here is derived from an EMBL/GenBank/DDBJ whole genome shotgun (WGS) entry which is preliminary data.</text>
</comment>
<dbReference type="CDD" id="cd08276">
    <property type="entry name" value="MDR7"/>
    <property type="match status" value="1"/>
</dbReference>
<dbReference type="RefSeq" id="WP_227323502.1">
    <property type="nucleotide sequence ID" value="NZ_JAESVB010000018.1"/>
</dbReference>
<dbReference type="InterPro" id="IPR013149">
    <property type="entry name" value="ADH-like_C"/>
</dbReference>
<dbReference type="InterPro" id="IPR011032">
    <property type="entry name" value="GroES-like_sf"/>
</dbReference>
<evidence type="ECO:0000313" key="3">
    <source>
        <dbReference type="Proteomes" id="UP000708298"/>
    </source>
</evidence>
<reference evidence="2" key="1">
    <citation type="journal article" date="2021" name="Microorganisms">
        <title>Acidisoma silvae sp. nov. and Acidisomacellulosilytica sp. nov., Two Acidophilic Bacteria Isolated from Decaying Wood, Hydrolyzing Cellulose and Producing Poly-3-hydroxybutyrate.</title>
        <authorList>
            <person name="Mieszkin S."/>
            <person name="Pouder E."/>
            <person name="Uroz S."/>
            <person name="Simon-Colin C."/>
            <person name="Alain K."/>
        </authorList>
    </citation>
    <scope>NUCLEOTIDE SEQUENCE</scope>
    <source>
        <strain evidence="2">HW T2.11</strain>
    </source>
</reference>
<dbReference type="PANTHER" id="PTHR45033:SF2">
    <property type="entry name" value="ZINC-TYPE ALCOHOL DEHYDROGENASE-LIKE PROTEIN C1773.06C"/>
    <property type="match status" value="1"/>
</dbReference>
<dbReference type="Pfam" id="PF00107">
    <property type="entry name" value="ADH_zinc_N"/>
    <property type="match status" value="1"/>
</dbReference>
<reference evidence="2" key="2">
    <citation type="submission" date="2021-01" db="EMBL/GenBank/DDBJ databases">
        <authorList>
            <person name="Mieszkin S."/>
            <person name="Pouder E."/>
            <person name="Alain K."/>
        </authorList>
    </citation>
    <scope>NUCLEOTIDE SEQUENCE</scope>
    <source>
        <strain evidence="2">HW T2.11</strain>
    </source>
</reference>
<name>A0A964E1K3_9PROT</name>
<evidence type="ECO:0000313" key="2">
    <source>
        <dbReference type="EMBL" id="MCB8877863.1"/>
    </source>
</evidence>
<dbReference type="Proteomes" id="UP000708298">
    <property type="component" value="Unassembled WGS sequence"/>
</dbReference>
<proteinExistence type="predicted"/>
<accession>A0A964E1K3</accession>
<dbReference type="InterPro" id="IPR052711">
    <property type="entry name" value="Zinc_ADH-like"/>
</dbReference>
<dbReference type="InterPro" id="IPR020843">
    <property type="entry name" value="ER"/>
</dbReference>
<dbReference type="PANTHER" id="PTHR45033">
    <property type="match status" value="1"/>
</dbReference>